<name>A0A7R9BM41_9CRUS</name>
<dbReference type="SUPFAM" id="SSF47694">
    <property type="entry name" value="Cytochrome c oxidase subunit h"/>
    <property type="match status" value="1"/>
</dbReference>
<evidence type="ECO:0000256" key="1">
    <source>
        <dbReference type="ARBA" id="ARBA00004173"/>
    </source>
</evidence>
<reference evidence="4" key="1">
    <citation type="submission" date="2020-11" db="EMBL/GenBank/DDBJ databases">
        <authorList>
            <person name="Tran Van P."/>
        </authorList>
    </citation>
    <scope>NUCLEOTIDE SEQUENCE</scope>
</reference>
<dbReference type="PANTHER" id="PTHR46690">
    <property type="entry name" value="CYTOCHROME C OXIDASE ASSEMBLY FACTOR 6 HOMOLOG"/>
    <property type="match status" value="1"/>
</dbReference>
<evidence type="ECO:0000256" key="2">
    <source>
        <dbReference type="ARBA" id="ARBA00023128"/>
    </source>
</evidence>
<dbReference type="InterPro" id="IPR042289">
    <property type="entry name" value="COA6"/>
</dbReference>
<protein>
    <recommendedName>
        <fullName evidence="6">Cytochrome c oxidase assembly factor 6 homolog</fullName>
    </recommendedName>
</protein>
<dbReference type="GO" id="GO:0005739">
    <property type="term" value="C:mitochondrion"/>
    <property type="evidence" value="ECO:0007669"/>
    <property type="project" value="UniProtKB-SubCell"/>
</dbReference>
<keyword evidence="2" id="KW-0496">Mitochondrion</keyword>
<dbReference type="AlphaFoldDB" id="A0A7R9BM41"/>
<keyword evidence="5" id="KW-1185">Reference proteome</keyword>
<keyword evidence="3" id="KW-1015">Disulfide bond</keyword>
<evidence type="ECO:0000313" key="5">
    <source>
        <dbReference type="Proteomes" id="UP000678499"/>
    </source>
</evidence>
<evidence type="ECO:0008006" key="6">
    <source>
        <dbReference type="Google" id="ProtNLM"/>
    </source>
</evidence>
<comment type="subcellular location">
    <subcellularLocation>
        <location evidence="1">Mitochondrion</location>
    </subcellularLocation>
</comment>
<dbReference type="InterPro" id="IPR048280">
    <property type="entry name" value="COX6B-like"/>
</dbReference>
<gene>
    <name evidence="4" type="ORF">NMOB1V02_LOCUS4299</name>
</gene>
<dbReference type="Proteomes" id="UP000678499">
    <property type="component" value="Unassembled WGS sequence"/>
</dbReference>
<dbReference type="GO" id="GO:0042775">
    <property type="term" value="P:mitochondrial ATP synthesis coupled electron transport"/>
    <property type="evidence" value="ECO:0007669"/>
    <property type="project" value="TreeGrafter"/>
</dbReference>
<dbReference type="InterPro" id="IPR036549">
    <property type="entry name" value="CX6/COA6-like_sf"/>
</dbReference>
<proteinExistence type="predicted"/>
<dbReference type="PROSITE" id="PS51808">
    <property type="entry name" value="CHCH"/>
    <property type="match status" value="1"/>
</dbReference>
<dbReference type="PANTHER" id="PTHR46690:SF1">
    <property type="entry name" value="CYTOCHROME C OXIDASE ASSEMBLY FACTOR 6 HOMOLOG"/>
    <property type="match status" value="1"/>
</dbReference>
<sequence length="112" mass="13159">MRNETAGNVNIAFNLFQNALKLNVIMASETAEKPNFPTKSERQRCWAARDDYWACLDKEKMSEDACSKFREAFCSSCPLQWVKHFDRRYKYLKFKEKMETEGFDPVEGPEKS</sequence>
<evidence type="ECO:0000313" key="4">
    <source>
        <dbReference type="EMBL" id="CAD7276541.1"/>
    </source>
</evidence>
<dbReference type="Pfam" id="PF02297">
    <property type="entry name" value="COX6B"/>
    <property type="match status" value="1"/>
</dbReference>
<dbReference type="EMBL" id="CAJPEX010000647">
    <property type="protein sequence ID" value="CAG0916693.1"/>
    <property type="molecule type" value="Genomic_DNA"/>
</dbReference>
<accession>A0A7R9BM41</accession>
<dbReference type="OrthoDB" id="16284at2759"/>
<dbReference type="Gene3D" id="1.10.10.140">
    <property type="entry name" value="Cytochrome c oxidase, subunit VIb"/>
    <property type="match status" value="1"/>
</dbReference>
<dbReference type="EMBL" id="OA882684">
    <property type="protein sequence ID" value="CAD7276541.1"/>
    <property type="molecule type" value="Genomic_DNA"/>
</dbReference>
<organism evidence="4">
    <name type="scientific">Notodromas monacha</name>
    <dbReference type="NCBI Taxonomy" id="399045"/>
    <lineage>
        <taxon>Eukaryota</taxon>
        <taxon>Metazoa</taxon>
        <taxon>Ecdysozoa</taxon>
        <taxon>Arthropoda</taxon>
        <taxon>Crustacea</taxon>
        <taxon>Oligostraca</taxon>
        <taxon>Ostracoda</taxon>
        <taxon>Podocopa</taxon>
        <taxon>Podocopida</taxon>
        <taxon>Cypridocopina</taxon>
        <taxon>Cypridoidea</taxon>
        <taxon>Cyprididae</taxon>
        <taxon>Notodromas</taxon>
    </lineage>
</organism>
<dbReference type="GO" id="GO:0008535">
    <property type="term" value="P:respiratory chain complex IV assembly"/>
    <property type="evidence" value="ECO:0007669"/>
    <property type="project" value="InterPro"/>
</dbReference>
<evidence type="ECO:0000256" key="3">
    <source>
        <dbReference type="ARBA" id="ARBA00023157"/>
    </source>
</evidence>